<feature type="domain" description="UBP-type" evidence="4">
    <location>
        <begin position="98"/>
        <end position="197"/>
    </location>
</feature>
<dbReference type="Gene3D" id="3.30.40.10">
    <property type="entry name" value="Zinc/RING finger domain, C3HC4 (zinc finger)"/>
    <property type="match status" value="1"/>
</dbReference>
<evidence type="ECO:0000313" key="5">
    <source>
        <dbReference type="EMBL" id="KAK1743859.1"/>
    </source>
</evidence>
<dbReference type="GO" id="GO:0008270">
    <property type="term" value="F:zinc ion binding"/>
    <property type="evidence" value="ECO:0007669"/>
    <property type="project" value="UniProtKB-KW"/>
</dbReference>
<reference evidence="5" key="1">
    <citation type="submission" date="2023-06" db="EMBL/GenBank/DDBJ databases">
        <title>Survivors Of The Sea: Transcriptome response of Skeletonema marinoi to long-term dormancy.</title>
        <authorList>
            <person name="Pinder M.I.M."/>
            <person name="Kourtchenko O."/>
            <person name="Robertson E.K."/>
            <person name="Larsson T."/>
            <person name="Maumus F."/>
            <person name="Osuna-Cruz C.M."/>
            <person name="Vancaester E."/>
            <person name="Stenow R."/>
            <person name="Vandepoele K."/>
            <person name="Ploug H."/>
            <person name="Bruchert V."/>
            <person name="Godhe A."/>
            <person name="Topel M."/>
        </authorList>
    </citation>
    <scope>NUCLEOTIDE SEQUENCE</scope>
    <source>
        <strain evidence="5">R05AC</strain>
    </source>
</reference>
<accession>A0AAD8YCD4</accession>
<keyword evidence="2" id="KW-0175">Coiled coil</keyword>
<evidence type="ECO:0000256" key="1">
    <source>
        <dbReference type="PROSITE-ProRule" id="PRU00502"/>
    </source>
</evidence>
<dbReference type="PANTHER" id="PTHR24007:SF7">
    <property type="entry name" value="BRCA1-ASSOCIATED PROTEIN"/>
    <property type="match status" value="1"/>
</dbReference>
<comment type="caution">
    <text evidence="5">The sequence shown here is derived from an EMBL/GenBank/DDBJ whole genome shotgun (WGS) entry which is preliminary data.</text>
</comment>
<feature type="compositionally biased region" description="Basic residues" evidence="3">
    <location>
        <begin position="420"/>
        <end position="431"/>
    </location>
</feature>
<feature type="region of interest" description="Disordered" evidence="3">
    <location>
        <begin position="231"/>
        <end position="255"/>
    </location>
</feature>
<dbReference type="GO" id="GO:0016787">
    <property type="term" value="F:hydrolase activity"/>
    <property type="evidence" value="ECO:0007669"/>
    <property type="project" value="UniProtKB-KW"/>
</dbReference>
<dbReference type="EMBL" id="JATAAI010000008">
    <property type="protein sequence ID" value="KAK1743859.1"/>
    <property type="molecule type" value="Genomic_DNA"/>
</dbReference>
<dbReference type="InterPro" id="IPR001607">
    <property type="entry name" value="Znf_UBP"/>
</dbReference>
<protein>
    <submittedName>
        <fullName evidence="5">Ubiquitin carboxyl-terminal hydrolase-like zinc finger-containing protein</fullName>
    </submittedName>
</protein>
<evidence type="ECO:0000256" key="2">
    <source>
        <dbReference type="SAM" id="Coils"/>
    </source>
</evidence>
<feature type="region of interest" description="Disordered" evidence="3">
    <location>
        <begin position="408"/>
        <end position="431"/>
    </location>
</feature>
<feature type="coiled-coil region" evidence="2">
    <location>
        <begin position="369"/>
        <end position="396"/>
    </location>
</feature>
<feature type="coiled-coil region" evidence="2">
    <location>
        <begin position="302"/>
        <end position="336"/>
    </location>
</feature>
<dbReference type="GO" id="GO:0007265">
    <property type="term" value="P:Ras protein signal transduction"/>
    <property type="evidence" value="ECO:0007669"/>
    <property type="project" value="TreeGrafter"/>
</dbReference>
<keyword evidence="1" id="KW-0479">Metal-binding</keyword>
<keyword evidence="1" id="KW-0862">Zinc</keyword>
<evidence type="ECO:0000256" key="3">
    <source>
        <dbReference type="SAM" id="MobiDB-lite"/>
    </source>
</evidence>
<sequence length="431" mass="48556">MTLYQTLLVCLNRIDPSKLGLPNLKPQHSCSRWCSSNTDGDDAINGQLHSCRNEILFIPWAPPSHCVTCQIISQKDYFVDNALQQSSLTGSPYHYHQGSCSCVITLQMKGSEDTIDSLMCHDCGMTSTLWVCLTCGYVGCGRYTRKHAAQHYSDERHPYSLELATGRIWDYDSGTFAHRKDLMECPVLSMTWGNADSPIRRQGSDYSSSSLVASSLTGRMDSYQGNSSLSQAEIMSDGRRKKLPANTTSKSSTPPKKSIMISLEYEALLQSALEDQSQHFEGEISRLRADFAASRLQDTQISDRESREIDALRKDCDRLKSEVEKLSSTLLDLQTDEAKHRATSQKLLRDQTISKDLLEKIRMDTTKELESSDEMFEDLQLQISDLTANIRMMQQIAVDDELNQAQIFGTTGGVKETKQRGKKSRRSNRKR</sequence>
<dbReference type="Proteomes" id="UP001224775">
    <property type="component" value="Unassembled WGS sequence"/>
</dbReference>
<dbReference type="SMART" id="SM00290">
    <property type="entry name" value="ZnF_UBP"/>
    <property type="match status" value="1"/>
</dbReference>
<dbReference type="PANTHER" id="PTHR24007">
    <property type="entry name" value="BRCA1-ASSOCIATED PROTEIN"/>
    <property type="match status" value="1"/>
</dbReference>
<evidence type="ECO:0000313" key="6">
    <source>
        <dbReference type="Proteomes" id="UP001224775"/>
    </source>
</evidence>
<keyword evidence="6" id="KW-1185">Reference proteome</keyword>
<gene>
    <name evidence="5" type="ORF">QTG54_005456</name>
</gene>
<keyword evidence="1" id="KW-0863">Zinc-finger</keyword>
<dbReference type="Pfam" id="PF02148">
    <property type="entry name" value="zf-UBP"/>
    <property type="match status" value="1"/>
</dbReference>
<dbReference type="GO" id="GO:0016567">
    <property type="term" value="P:protein ubiquitination"/>
    <property type="evidence" value="ECO:0007669"/>
    <property type="project" value="TreeGrafter"/>
</dbReference>
<evidence type="ECO:0000259" key="4">
    <source>
        <dbReference type="PROSITE" id="PS50271"/>
    </source>
</evidence>
<dbReference type="SUPFAM" id="SSF57850">
    <property type="entry name" value="RING/U-box"/>
    <property type="match status" value="1"/>
</dbReference>
<dbReference type="AlphaFoldDB" id="A0AAD8YCD4"/>
<keyword evidence="5" id="KW-0378">Hydrolase</keyword>
<organism evidence="5 6">
    <name type="scientific">Skeletonema marinoi</name>
    <dbReference type="NCBI Taxonomy" id="267567"/>
    <lineage>
        <taxon>Eukaryota</taxon>
        <taxon>Sar</taxon>
        <taxon>Stramenopiles</taxon>
        <taxon>Ochrophyta</taxon>
        <taxon>Bacillariophyta</taxon>
        <taxon>Coscinodiscophyceae</taxon>
        <taxon>Thalassiosirophycidae</taxon>
        <taxon>Thalassiosirales</taxon>
        <taxon>Skeletonemataceae</taxon>
        <taxon>Skeletonema</taxon>
        <taxon>Skeletonema marinoi-dohrnii complex</taxon>
    </lineage>
</organism>
<dbReference type="GO" id="GO:0061630">
    <property type="term" value="F:ubiquitin protein ligase activity"/>
    <property type="evidence" value="ECO:0007669"/>
    <property type="project" value="TreeGrafter"/>
</dbReference>
<dbReference type="InterPro" id="IPR013083">
    <property type="entry name" value="Znf_RING/FYVE/PHD"/>
</dbReference>
<name>A0AAD8YCD4_9STRA</name>
<dbReference type="PROSITE" id="PS50271">
    <property type="entry name" value="ZF_UBP"/>
    <property type="match status" value="1"/>
</dbReference>
<proteinExistence type="predicted"/>
<dbReference type="GO" id="GO:0005737">
    <property type="term" value="C:cytoplasm"/>
    <property type="evidence" value="ECO:0007669"/>
    <property type="project" value="TreeGrafter"/>
</dbReference>